<dbReference type="InterPro" id="IPR012334">
    <property type="entry name" value="Pectin_lyas_fold"/>
</dbReference>
<evidence type="ECO:0000256" key="2">
    <source>
        <dbReference type="ARBA" id="ARBA00022801"/>
    </source>
</evidence>
<gene>
    <name evidence="7" type="ORF">LGLO00237_LOCUS13202</name>
</gene>
<accession>A0A7S4DPC9</accession>
<dbReference type="EMBL" id="HBIV01018202">
    <property type="protein sequence ID" value="CAE0661607.1"/>
    <property type="molecule type" value="Transcribed_RNA"/>
</dbReference>
<keyword evidence="2 6" id="KW-0378">Hydrolase</keyword>
<dbReference type="PANTHER" id="PTHR31736">
    <property type="match status" value="1"/>
</dbReference>
<organism evidence="7">
    <name type="scientific">Lotharella globosa</name>
    <dbReference type="NCBI Taxonomy" id="91324"/>
    <lineage>
        <taxon>Eukaryota</taxon>
        <taxon>Sar</taxon>
        <taxon>Rhizaria</taxon>
        <taxon>Cercozoa</taxon>
        <taxon>Chlorarachniophyceae</taxon>
        <taxon>Lotharella</taxon>
    </lineage>
</organism>
<reference evidence="7" key="1">
    <citation type="submission" date="2021-01" db="EMBL/GenBank/DDBJ databases">
        <authorList>
            <person name="Corre E."/>
            <person name="Pelletier E."/>
            <person name="Niang G."/>
            <person name="Scheremetjew M."/>
            <person name="Finn R."/>
            <person name="Kale V."/>
            <person name="Holt S."/>
            <person name="Cochrane G."/>
            <person name="Meng A."/>
            <person name="Brown T."/>
            <person name="Cohen L."/>
        </authorList>
    </citation>
    <scope>NUCLEOTIDE SEQUENCE</scope>
    <source>
        <strain evidence="7">CCCM811</strain>
    </source>
</reference>
<dbReference type="Pfam" id="PF00295">
    <property type="entry name" value="Glyco_hydro_28"/>
    <property type="match status" value="1"/>
</dbReference>
<evidence type="ECO:0000256" key="6">
    <source>
        <dbReference type="RuleBase" id="RU361169"/>
    </source>
</evidence>
<name>A0A7S4DPC9_9EUKA</name>
<sequence>MLIERVNASGLGFTIGSIGGSTVRNITFRDCYMHKTFKGLYLKFRTGGGLIEDITYENIVIDEPEQWAIWIGPAQQSDSDNLCAPHPCSICWPTFGKCNAPYNGVYRNIMFRNITVNSPKKSPGVILGNSTNPMQNVTFDRVVVHNPGRKPWGEHFYKCEGVANGIATGGTTPVPPCFKEM</sequence>
<proteinExistence type="inferred from homology"/>
<evidence type="ECO:0000256" key="1">
    <source>
        <dbReference type="ARBA" id="ARBA00008834"/>
    </source>
</evidence>
<comment type="similarity">
    <text evidence="1 6">Belongs to the glycosyl hydrolase 28 family.</text>
</comment>
<evidence type="ECO:0000256" key="4">
    <source>
        <dbReference type="ARBA" id="ARBA00023180"/>
    </source>
</evidence>
<dbReference type="GO" id="GO:0004650">
    <property type="term" value="F:polygalacturonase activity"/>
    <property type="evidence" value="ECO:0007669"/>
    <property type="project" value="InterPro"/>
</dbReference>
<keyword evidence="4" id="KW-0325">Glycoprotein</keyword>
<dbReference type="InterPro" id="IPR000743">
    <property type="entry name" value="Glyco_hydro_28"/>
</dbReference>
<dbReference type="InterPro" id="IPR011050">
    <property type="entry name" value="Pectin_lyase_fold/virulence"/>
</dbReference>
<dbReference type="PANTHER" id="PTHR31736:SF19">
    <property type="entry name" value="PECTIN LYASE SUPERFAMILY PROTEIN-RELATED"/>
    <property type="match status" value="1"/>
</dbReference>
<dbReference type="SUPFAM" id="SSF51126">
    <property type="entry name" value="Pectin lyase-like"/>
    <property type="match status" value="1"/>
</dbReference>
<keyword evidence="3" id="KW-1015">Disulfide bond</keyword>
<keyword evidence="5 6" id="KW-0326">Glycosidase</keyword>
<evidence type="ECO:0000256" key="5">
    <source>
        <dbReference type="ARBA" id="ARBA00023295"/>
    </source>
</evidence>
<protein>
    <submittedName>
        <fullName evidence="7">Uncharacterized protein</fullName>
    </submittedName>
</protein>
<dbReference type="GO" id="GO:0046576">
    <property type="term" value="F:rhamnogalacturonan alpha-L-rhamnopyranosyl-(1-&gt;4)-alpha-D-galactopyranosyluronide lyase activity"/>
    <property type="evidence" value="ECO:0007669"/>
    <property type="project" value="UniProtKB-ARBA"/>
</dbReference>
<evidence type="ECO:0000256" key="3">
    <source>
        <dbReference type="ARBA" id="ARBA00023157"/>
    </source>
</evidence>
<dbReference type="AlphaFoldDB" id="A0A7S4DPC9"/>
<dbReference type="GO" id="GO:0005975">
    <property type="term" value="P:carbohydrate metabolic process"/>
    <property type="evidence" value="ECO:0007669"/>
    <property type="project" value="InterPro"/>
</dbReference>
<evidence type="ECO:0000313" key="7">
    <source>
        <dbReference type="EMBL" id="CAE0661607.1"/>
    </source>
</evidence>
<dbReference type="Gene3D" id="2.160.20.10">
    <property type="entry name" value="Single-stranded right-handed beta-helix, Pectin lyase-like"/>
    <property type="match status" value="1"/>
</dbReference>